<feature type="compositionally biased region" description="Polar residues" evidence="5">
    <location>
        <begin position="1"/>
        <end position="22"/>
    </location>
</feature>
<evidence type="ECO:0000256" key="5">
    <source>
        <dbReference type="SAM" id="MobiDB-lite"/>
    </source>
</evidence>
<reference evidence="7" key="2">
    <citation type="submission" date="2020-08" db="EMBL/GenBank/DDBJ databases">
        <title>The Agave Microbiome: Exploring the role of microbial communities in plant adaptations to desert environments.</title>
        <authorList>
            <person name="Partida-Martinez L.P."/>
        </authorList>
    </citation>
    <scope>NUCLEOTIDE SEQUENCE [LARGE SCALE GENOMIC DNA]</scope>
    <source>
        <strain evidence="7">AT2.8</strain>
    </source>
</reference>
<evidence type="ECO:0000256" key="4">
    <source>
        <dbReference type="ARBA" id="ARBA00022969"/>
    </source>
</evidence>
<evidence type="ECO:0000313" key="6">
    <source>
        <dbReference type="EMBL" id="NYE08302.1"/>
    </source>
</evidence>
<name>A0A852THS1_9BACI</name>
<comment type="caution">
    <text evidence="6">The sequence shown here is derived from an EMBL/GenBank/DDBJ whole genome shotgun (WGS) entry which is preliminary data.</text>
</comment>
<dbReference type="EMBL" id="JACCBX010000013">
    <property type="protein sequence ID" value="NYE08302.1"/>
    <property type="molecule type" value="Genomic_DNA"/>
</dbReference>
<protein>
    <recommendedName>
        <fullName evidence="2">Small, acid-soluble spore protein gamma-type</fullName>
    </recommendedName>
</protein>
<feature type="compositionally biased region" description="Polar residues" evidence="5">
    <location>
        <begin position="92"/>
        <end position="111"/>
    </location>
</feature>
<comment type="similarity">
    <text evidence="1">Belongs to the gamma-type SASP family.</text>
</comment>
<proteinExistence type="inferred from homology"/>
<feature type="compositionally biased region" description="Low complexity" evidence="5">
    <location>
        <begin position="55"/>
        <end position="75"/>
    </location>
</feature>
<accession>A0A852THS1</accession>
<keyword evidence="3" id="KW-0677">Repeat</keyword>
<sequence>MANNFNQQPNKTSAGTNIQEVRQQNAQSQGQGSAGQFGTEFASQTDAAEVRRQNQQSQSGQGSAGTAGATGSAGQFGTEFASQTDAAEVRRQNQQSQANKGQGNSGQFGQS</sequence>
<evidence type="ECO:0000256" key="2">
    <source>
        <dbReference type="ARBA" id="ARBA00014721"/>
    </source>
</evidence>
<gene>
    <name evidence="6" type="ORF">F4694_005146</name>
</gene>
<feature type="compositionally biased region" description="Low complexity" evidence="5">
    <location>
        <begin position="23"/>
        <end position="36"/>
    </location>
</feature>
<evidence type="ECO:0000256" key="3">
    <source>
        <dbReference type="ARBA" id="ARBA00022737"/>
    </source>
</evidence>
<keyword evidence="4" id="KW-0749">Sporulation</keyword>
<dbReference type="Proteomes" id="UP000548423">
    <property type="component" value="Unassembled WGS sequence"/>
</dbReference>
<organism evidence="6 7">
    <name type="scientific">Neobacillus niacini</name>
    <dbReference type="NCBI Taxonomy" id="86668"/>
    <lineage>
        <taxon>Bacteria</taxon>
        <taxon>Bacillati</taxon>
        <taxon>Bacillota</taxon>
        <taxon>Bacilli</taxon>
        <taxon>Bacillales</taxon>
        <taxon>Bacillaceae</taxon>
        <taxon>Neobacillus</taxon>
    </lineage>
</organism>
<feature type="region of interest" description="Disordered" evidence="5">
    <location>
        <begin position="1"/>
        <end position="111"/>
    </location>
</feature>
<dbReference type="Pfam" id="PF04259">
    <property type="entry name" value="SASP_gamma"/>
    <property type="match status" value="1"/>
</dbReference>
<dbReference type="AlphaFoldDB" id="A0A852THS1"/>
<dbReference type="InterPro" id="IPR006341">
    <property type="entry name" value="Spore_gamma"/>
</dbReference>
<dbReference type="NCBIfam" id="TIGR01442">
    <property type="entry name" value="SASP_gamma"/>
    <property type="match status" value="1"/>
</dbReference>
<evidence type="ECO:0000313" key="7">
    <source>
        <dbReference type="Proteomes" id="UP000548423"/>
    </source>
</evidence>
<dbReference type="GO" id="GO:0030435">
    <property type="term" value="P:sporulation resulting in formation of a cellular spore"/>
    <property type="evidence" value="ECO:0007669"/>
    <property type="project" value="UniProtKB-KW"/>
</dbReference>
<reference evidence="7" key="1">
    <citation type="submission" date="2020-07" db="EMBL/GenBank/DDBJ databases">
        <authorList>
            <person name="Partida-Martinez L."/>
            <person name="Huntemann M."/>
            <person name="Clum A."/>
            <person name="Wang J."/>
            <person name="Palaniappan K."/>
            <person name="Ritter S."/>
            <person name="Chen I.-M."/>
            <person name="Stamatis D."/>
            <person name="Reddy T."/>
            <person name="O'Malley R."/>
            <person name="Daum C."/>
            <person name="Shapiro N."/>
            <person name="Ivanova N."/>
            <person name="Kyrpides N."/>
            <person name="Woyke T."/>
        </authorList>
    </citation>
    <scope>NUCLEOTIDE SEQUENCE [LARGE SCALE GENOMIC DNA]</scope>
    <source>
        <strain evidence="7">AT2.8</strain>
    </source>
</reference>
<evidence type="ECO:0000256" key="1">
    <source>
        <dbReference type="ARBA" id="ARBA00006710"/>
    </source>
</evidence>